<dbReference type="RefSeq" id="WP_065949658.1">
    <property type="nucleotide sequence ID" value="NZ_JACYMZ010000011.1"/>
</dbReference>
<gene>
    <name evidence="3" type="ORF">CIB54_19580</name>
</gene>
<proteinExistence type="predicted"/>
<dbReference type="Proteomes" id="UP000233564">
    <property type="component" value="Unassembled WGS sequence"/>
</dbReference>
<feature type="chain" id="PRO_5014890419" evidence="1">
    <location>
        <begin position="25"/>
        <end position="170"/>
    </location>
</feature>
<dbReference type="EMBL" id="NVXX01000031">
    <property type="protein sequence ID" value="PKH17954.1"/>
    <property type="molecule type" value="Genomic_DNA"/>
</dbReference>
<evidence type="ECO:0000259" key="2">
    <source>
        <dbReference type="Pfam" id="PF16103"/>
    </source>
</evidence>
<sequence>MKKYNLLFTLLLFVGIITPLTSQAQSTAEHSDARALATSPRWLTTKVYVEGAPDIDVKDKYPGVVGLSLWDPDRNRYEFFYSDTGLSKYENGGGGYFMVTGDKKSHILIPDKGTTRTIVRKLETLNTQEFTYSREVPRDMIDSNPLVRIYVVHAPYTGSIKTTPTPSLKP</sequence>
<dbReference type="AlphaFoldDB" id="A0A2N1E0N6"/>
<organism evidence="3 4">
    <name type="scientific">Pseudomonas fluorescens</name>
    <dbReference type="NCBI Taxonomy" id="294"/>
    <lineage>
        <taxon>Bacteria</taxon>
        <taxon>Pseudomonadati</taxon>
        <taxon>Pseudomonadota</taxon>
        <taxon>Gammaproteobacteria</taxon>
        <taxon>Pseudomonadales</taxon>
        <taxon>Pseudomonadaceae</taxon>
        <taxon>Pseudomonas</taxon>
    </lineage>
</organism>
<feature type="domain" description="DUF4822" evidence="2">
    <location>
        <begin position="39"/>
        <end position="161"/>
    </location>
</feature>
<feature type="signal peptide" evidence="1">
    <location>
        <begin position="1"/>
        <end position="24"/>
    </location>
</feature>
<evidence type="ECO:0000313" key="3">
    <source>
        <dbReference type="EMBL" id="PKH17954.1"/>
    </source>
</evidence>
<comment type="caution">
    <text evidence="3">The sequence shown here is derived from an EMBL/GenBank/DDBJ whole genome shotgun (WGS) entry which is preliminary data.</text>
</comment>
<dbReference type="Gene3D" id="2.40.128.540">
    <property type="entry name" value="Domain of unknown function DUF4822"/>
    <property type="match status" value="1"/>
</dbReference>
<keyword evidence="1" id="KW-0732">Signal</keyword>
<name>A0A2N1E0N6_PSEFL</name>
<dbReference type="InterPro" id="IPR032247">
    <property type="entry name" value="DUF4822"/>
</dbReference>
<dbReference type="Pfam" id="PF16103">
    <property type="entry name" value="DUF4822"/>
    <property type="match status" value="1"/>
</dbReference>
<accession>A0A2N1E0N6</accession>
<reference evidence="3 4" key="1">
    <citation type="submission" date="2017-08" db="EMBL/GenBank/DDBJ databases">
        <authorList>
            <person name="de Groot N.N."/>
        </authorList>
    </citation>
    <scope>NUCLEOTIDE SEQUENCE [LARGE SCALE GENOMIC DNA]</scope>
    <source>
        <strain evidence="3 4">PfR 37</strain>
    </source>
</reference>
<evidence type="ECO:0000256" key="1">
    <source>
        <dbReference type="SAM" id="SignalP"/>
    </source>
</evidence>
<evidence type="ECO:0000313" key="4">
    <source>
        <dbReference type="Proteomes" id="UP000233564"/>
    </source>
</evidence>
<protein>
    <submittedName>
        <fullName evidence="3">DUF4822 domain-containing protein</fullName>
    </submittedName>
</protein>